<name>A0A821DZC0_9BILA</name>
<reference evidence="2" key="1">
    <citation type="submission" date="2021-02" db="EMBL/GenBank/DDBJ databases">
        <authorList>
            <person name="Nowell W R."/>
        </authorList>
    </citation>
    <scope>NUCLEOTIDE SEQUENCE</scope>
</reference>
<sequence length="79" mass="9190">IELIRTMINHHEEVFPVNDEDPVYEKFAITIPIDGEEDEDDEVEGISERSLRRSPSDDASQDSDYCTEDFNLLNETDVW</sequence>
<protein>
    <submittedName>
        <fullName evidence="2">Uncharacterized protein</fullName>
    </submittedName>
</protein>
<evidence type="ECO:0000313" key="3">
    <source>
        <dbReference type="Proteomes" id="UP000663873"/>
    </source>
</evidence>
<feature type="region of interest" description="Disordered" evidence="1">
    <location>
        <begin position="32"/>
        <end position="67"/>
    </location>
</feature>
<evidence type="ECO:0000313" key="2">
    <source>
        <dbReference type="EMBL" id="CAF4627879.1"/>
    </source>
</evidence>
<organism evidence="2 3">
    <name type="scientific">Rotaria socialis</name>
    <dbReference type="NCBI Taxonomy" id="392032"/>
    <lineage>
        <taxon>Eukaryota</taxon>
        <taxon>Metazoa</taxon>
        <taxon>Spiralia</taxon>
        <taxon>Gnathifera</taxon>
        <taxon>Rotifera</taxon>
        <taxon>Eurotatoria</taxon>
        <taxon>Bdelloidea</taxon>
        <taxon>Philodinida</taxon>
        <taxon>Philodinidae</taxon>
        <taxon>Rotaria</taxon>
    </lineage>
</organism>
<evidence type="ECO:0000256" key="1">
    <source>
        <dbReference type="SAM" id="MobiDB-lite"/>
    </source>
</evidence>
<dbReference type="Proteomes" id="UP000663873">
    <property type="component" value="Unassembled WGS sequence"/>
</dbReference>
<gene>
    <name evidence="2" type="ORF">UJA718_LOCUS32401</name>
</gene>
<accession>A0A821DZC0</accession>
<comment type="caution">
    <text evidence="2">The sequence shown here is derived from an EMBL/GenBank/DDBJ whole genome shotgun (WGS) entry which is preliminary data.</text>
</comment>
<dbReference type="EMBL" id="CAJOBP010027828">
    <property type="protein sequence ID" value="CAF4627879.1"/>
    <property type="molecule type" value="Genomic_DNA"/>
</dbReference>
<proteinExistence type="predicted"/>
<keyword evidence="3" id="KW-1185">Reference proteome</keyword>
<feature type="compositionally biased region" description="Acidic residues" evidence="1">
    <location>
        <begin position="34"/>
        <end position="45"/>
    </location>
</feature>
<feature type="non-terminal residue" evidence="2">
    <location>
        <position position="1"/>
    </location>
</feature>
<feature type="compositionally biased region" description="Basic and acidic residues" evidence="1">
    <location>
        <begin position="46"/>
        <end position="56"/>
    </location>
</feature>
<dbReference type="AlphaFoldDB" id="A0A821DZC0"/>